<evidence type="ECO:0000256" key="1">
    <source>
        <dbReference type="SAM" id="MobiDB-lite"/>
    </source>
</evidence>
<protein>
    <recommendedName>
        <fullName evidence="4">DNA-binding protein</fullName>
    </recommendedName>
</protein>
<evidence type="ECO:0000313" key="2">
    <source>
        <dbReference type="EMBL" id="MDE1202349.1"/>
    </source>
</evidence>
<evidence type="ECO:0000313" key="3">
    <source>
        <dbReference type="Proteomes" id="UP001149331"/>
    </source>
</evidence>
<accession>A0AAW6K1G2</accession>
<proteinExistence type="predicted"/>
<name>A0AAW6K1G2_MEDGN</name>
<evidence type="ECO:0008006" key="4">
    <source>
        <dbReference type="Google" id="ProtNLM"/>
    </source>
</evidence>
<dbReference type="Proteomes" id="UP001149331">
    <property type="component" value="Unassembled WGS sequence"/>
</dbReference>
<reference evidence="2" key="1">
    <citation type="submission" date="2022-12" db="EMBL/GenBank/DDBJ databases">
        <title>Genome of R. gnavus strain RSHDN_120.</title>
        <authorList>
            <person name="Abdugheni R."/>
        </authorList>
    </citation>
    <scope>NUCLEOTIDE SEQUENCE</scope>
    <source>
        <strain evidence="2">RSHDN_120</strain>
    </source>
</reference>
<sequence length="234" mass="27019">MELERLYGVRDGSSNEKGNNRIGEPNNSVDNVTQSDLAAKLGMSVDTLQNYKMLADMIPELEEHQKRHVLFIAEVIMVNKESGNVTDKKTKQQLAEELNINVKTMRNAGRYIEYIENIEKNIGEEKAEKLNDIIYNLQKNKKENVSYEQIKQLSMALPEEQIRIVDLIIRVPQNAKQIINNALPLCRTKITVTLPSFINEWYDYKAMHSGVSKSKYIEQLLIKFMDTYSTDNNF</sequence>
<dbReference type="EMBL" id="JAPZEG010000001">
    <property type="protein sequence ID" value="MDE1202349.1"/>
    <property type="molecule type" value="Genomic_DNA"/>
</dbReference>
<feature type="region of interest" description="Disordered" evidence="1">
    <location>
        <begin position="1"/>
        <end position="30"/>
    </location>
</feature>
<dbReference type="RefSeq" id="WP_272583242.1">
    <property type="nucleotide sequence ID" value="NZ_JAPZEG010000001.1"/>
</dbReference>
<dbReference type="AlphaFoldDB" id="A0AAW6K1G2"/>
<comment type="caution">
    <text evidence="2">The sequence shown here is derived from an EMBL/GenBank/DDBJ whole genome shotgun (WGS) entry which is preliminary data.</text>
</comment>
<organism evidence="2 3">
    <name type="scientific">Mediterraneibacter gnavus</name>
    <name type="common">Ruminococcus gnavus</name>
    <dbReference type="NCBI Taxonomy" id="33038"/>
    <lineage>
        <taxon>Bacteria</taxon>
        <taxon>Bacillati</taxon>
        <taxon>Bacillota</taxon>
        <taxon>Clostridia</taxon>
        <taxon>Lachnospirales</taxon>
        <taxon>Lachnospiraceae</taxon>
        <taxon>Mediterraneibacter</taxon>
    </lineage>
</organism>
<gene>
    <name evidence="2" type="ORF">O4N78_01940</name>
</gene>